<protein>
    <recommendedName>
        <fullName evidence="7">2-C-methyl-D-erythritol 4-phosphate cytidylyltransferase</fullName>
        <ecNumber evidence="7">2.7.7.60</ecNumber>
    </recommendedName>
    <alternativeName>
        <fullName evidence="7">4-diphosphocytidyl-2C-methyl-D-erythritol synthase</fullName>
    </alternativeName>
    <alternativeName>
        <fullName evidence="7">MEP cytidylyltransferase</fullName>
        <shortName evidence="7">MCT</shortName>
    </alternativeName>
</protein>
<dbReference type="RefSeq" id="WP_104373778.1">
    <property type="nucleotide sequence ID" value="NZ_BFAV01000181.1"/>
</dbReference>
<keyword evidence="9" id="KW-1185">Reference proteome</keyword>
<comment type="similarity">
    <text evidence="3 7">Belongs to the IspD/TarI cytidylyltransferase family. IspD subfamily.</text>
</comment>
<feature type="site" description="Transition state stabilizer" evidence="7">
    <location>
        <position position="22"/>
    </location>
</feature>
<keyword evidence="4 7" id="KW-0808">Transferase</keyword>
<evidence type="ECO:0000256" key="3">
    <source>
        <dbReference type="ARBA" id="ARBA00009789"/>
    </source>
</evidence>
<evidence type="ECO:0000256" key="5">
    <source>
        <dbReference type="ARBA" id="ARBA00022695"/>
    </source>
</evidence>
<dbReference type="Proteomes" id="UP000239549">
    <property type="component" value="Unassembled WGS sequence"/>
</dbReference>
<accession>A0A2L2XHL1</accession>
<evidence type="ECO:0000313" key="8">
    <source>
        <dbReference type="EMBL" id="GBF35728.1"/>
    </source>
</evidence>
<dbReference type="InterPro" id="IPR034683">
    <property type="entry name" value="IspD/TarI"/>
</dbReference>
<feature type="site" description="Positions MEP for the nucleophilic attack" evidence="7">
    <location>
        <position position="209"/>
    </location>
</feature>
<evidence type="ECO:0000256" key="7">
    <source>
        <dbReference type="HAMAP-Rule" id="MF_00108"/>
    </source>
</evidence>
<proteinExistence type="inferred from homology"/>
<reference evidence="9" key="1">
    <citation type="submission" date="2018-02" db="EMBL/GenBank/DDBJ databases">
        <title>Genome sequence of Desulfocucumis palustris strain NAW-5.</title>
        <authorList>
            <person name="Watanabe M."/>
            <person name="Kojima H."/>
            <person name="Fukui M."/>
        </authorList>
    </citation>
    <scope>NUCLEOTIDE SEQUENCE [LARGE SCALE GENOMIC DNA]</scope>
    <source>
        <strain evidence="9">NAW-5</strain>
    </source>
</reference>
<dbReference type="SUPFAM" id="SSF53448">
    <property type="entry name" value="Nucleotide-diphospho-sugar transferases"/>
    <property type="match status" value="1"/>
</dbReference>
<dbReference type="EC" id="2.7.7.60" evidence="7"/>
<keyword evidence="5 7" id="KW-0548">Nucleotidyltransferase</keyword>
<organism evidence="8 9">
    <name type="scientific">Desulfocucumis palustris</name>
    <dbReference type="NCBI Taxonomy" id="1898651"/>
    <lineage>
        <taxon>Bacteria</taxon>
        <taxon>Bacillati</taxon>
        <taxon>Bacillota</taxon>
        <taxon>Clostridia</taxon>
        <taxon>Eubacteriales</taxon>
        <taxon>Desulfocucumaceae</taxon>
        <taxon>Desulfocucumis</taxon>
    </lineage>
</organism>
<dbReference type="OrthoDB" id="9806837at2"/>
<dbReference type="Gene3D" id="3.90.550.10">
    <property type="entry name" value="Spore Coat Polysaccharide Biosynthesis Protein SpsA, Chain A"/>
    <property type="match status" value="1"/>
</dbReference>
<dbReference type="GO" id="GO:0019288">
    <property type="term" value="P:isopentenyl diphosphate biosynthetic process, methylerythritol 4-phosphate pathway"/>
    <property type="evidence" value="ECO:0007669"/>
    <property type="project" value="UniProtKB-UniRule"/>
</dbReference>
<feature type="site" description="Transition state stabilizer" evidence="7">
    <location>
        <position position="16"/>
    </location>
</feature>
<dbReference type="PANTHER" id="PTHR32125:SF4">
    <property type="entry name" value="2-C-METHYL-D-ERYTHRITOL 4-PHOSPHATE CYTIDYLYLTRANSFERASE, CHLOROPLASTIC"/>
    <property type="match status" value="1"/>
</dbReference>
<dbReference type="PANTHER" id="PTHR32125">
    <property type="entry name" value="2-C-METHYL-D-ERYTHRITOL 4-PHOSPHATE CYTIDYLYLTRANSFERASE, CHLOROPLASTIC"/>
    <property type="match status" value="1"/>
</dbReference>
<dbReference type="UniPathway" id="UPA00056">
    <property type="reaction ID" value="UER00093"/>
</dbReference>
<comment type="function">
    <text evidence="7">Catalyzes the formation of 4-diphosphocytidyl-2-C-methyl-D-erythritol from CTP and 2-C-methyl-D-erythritol 4-phosphate (MEP).</text>
</comment>
<name>A0A2L2XHL1_9FIRM</name>
<evidence type="ECO:0000256" key="6">
    <source>
        <dbReference type="ARBA" id="ARBA00023229"/>
    </source>
</evidence>
<dbReference type="NCBIfam" id="TIGR00453">
    <property type="entry name" value="ispD"/>
    <property type="match status" value="1"/>
</dbReference>
<evidence type="ECO:0000313" key="9">
    <source>
        <dbReference type="Proteomes" id="UP000239549"/>
    </source>
</evidence>
<keyword evidence="6 7" id="KW-0414">Isoprene biosynthesis</keyword>
<sequence>MAEVFAVVVAAGRGTRMKGPDKQFIRLSGMPVLRRTLAAFERTPVITGIILVISPEKFGEWDIILKNWGINKLRAVVPGGNVRQQSVMNGLLAVPFSCATVLIHDGARPLVTPGEIEAVAAAAREHGAATLAVPVKDTVKQADGQGFVESTPDRERLWLTQTPQGFSFSLLLEAHRRAVDAANATDDASLVEMMGHRVKLVPGSYRNIKITTPEDIYIAEALLKSM</sequence>
<dbReference type="GO" id="GO:0050518">
    <property type="term" value="F:2-C-methyl-D-erythritol 4-phosphate cytidylyltransferase activity"/>
    <property type="evidence" value="ECO:0007669"/>
    <property type="project" value="UniProtKB-UniRule"/>
</dbReference>
<comment type="pathway">
    <text evidence="2 7">Isoprenoid biosynthesis; isopentenyl diphosphate biosynthesis via DXP pathway; isopentenyl diphosphate from 1-deoxy-D-xylulose 5-phosphate: step 2/6.</text>
</comment>
<feature type="site" description="Positions MEP for the nucleophilic attack" evidence="7">
    <location>
        <position position="154"/>
    </location>
</feature>
<dbReference type="InterPro" id="IPR029044">
    <property type="entry name" value="Nucleotide-diphossugar_trans"/>
</dbReference>
<dbReference type="CDD" id="cd02516">
    <property type="entry name" value="CDP-ME_synthetase"/>
    <property type="match status" value="1"/>
</dbReference>
<dbReference type="InterPro" id="IPR050088">
    <property type="entry name" value="IspD/TarI_cytidylyltransf_bact"/>
</dbReference>
<gene>
    <name evidence="7" type="primary">ispD</name>
    <name evidence="8" type="ORF">DCCM_4862</name>
</gene>
<evidence type="ECO:0000256" key="2">
    <source>
        <dbReference type="ARBA" id="ARBA00004787"/>
    </source>
</evidence>
<evidence type="ECO:0000256" key="1">
    <source>
        <dbReference type="ARBA" id="ARBA00001282"/>
    </source>
</evidence>
<dbReference type="InterPro" id="IPR001228">
    <property type="entry name" value="IspD"/>
</dbReference>
<comment type="caution">
    <text evidence="8">The sequence shown here is derived from an EMBL/GenBank/DDBJ whole genome shotgun (WGS) entry which is preliminary data.</text>
</comment>
<dbReference type="InterPro" id="IPR018294">
    <property type="entry name" value="ISPD_synthase_CS"/>
</dbReference>
<dbReference type="PROSITE" id="PS01295">
    <property type="entry name" value="ISPD"/>
    <property type="match status" value="1"/>
</dbReference>
<evidence type="ECO:0000256" key="4">
    <source>
        <dbReference type="ARBA" id="ARBA00022679"/>
    </source>
</evidence>
<dbReference type="Pfam" id="PF01128">
    <property type="entry name" value="IspD"/>
    <property type="match status" value="1"/>
</dbReference>
<dbReference type="HAMAP" id="MF_00108">
    <property type="entry name" value="IspD"/>
    <property type="match status" value="1"/>
</dbReference>
<comment type="catalytic activity">
    <reaction evidence="1 7">
        <text>2-C-methyl-D-erythritol 4-phosphate + CTP + H(+) = 4-CDP-2-C-methyl-D-erythritol + diphosphate</text>
        <dbReference type="Rhea" id="RHEA:13429"/>
        <dbReference type="ChEBI" id="CHEBI:15378"/>
        <dbReference type="ChEBI" id="CHEBI:33019"/>
        <dbReference type="ChEBI" id="CHEBI:37563"/>
        <dbReference type="ChEBI" id="CHEBI:57823"/>
        <dbReference type="ChEBI" id="CHEBI:58262"/>
        <dbReference type="EC" id="2.7.7.60"/>
    </reaction>
</comment>
<dbReference type="AlphaFoldDB" id="A0A2L2XHL1"/>
<dbReference type="FunFam" id="3.90.550.10:FF:000003">
    <property type="entry name" value="2-C-methyl-D-erythritol 4-phosphate cytidylyltransferase"/>
    <property type="match status" value="1"/>
</dbReference>
<dbReference type="EMBL" id="BFAV01000181">
    <property type="protein sequence ID" value="GBF35728.1"/>
    <property type="molecule type" value="Genomic_DNA"/>
</dbReference>